<dbReference type="Proteomes" id="UP000023152">
    <property type="component" value="Unassembled WGS sequence"/>
</dbReference>
<keyword evidence="2" id="KW-1185">Reference proteome</keyword>
<proteinExistence type="predicted"/>
<organism evidence="1 2">
    <name type="scientific">Reticulomyxa filosa</name>
    <dbReference type="NCBI Taxonomy" id="46433"/>
    <lineage>
        <taxon>Eukaryota</taxon>
        <taxon>Sar</taxon>
        <taxon>Rhizaria</taxon>
        <taxon>Retaria</taxon>
        <taxon>Foraminifera</taxon>
        <taxon>Monothalamids</taxon>
        <taxon>Reticulomyxidae</taxon>
        <taxon>Reticulomyxa</taxon>
    </lineage>
</organism>
<comment type="caution">
    <text evidence="1">The sequence shown here is derived from an EMBL/GenBank/DDBJ whole genome shotgun (WGS) entry which is preliminary data.</text>
</comment>
<evidence type="ECO:0000313" key="2">
    <source>
        <dbReference type="Proteomes" id="UP000023152"/>
    </source>
</evidence>
<name>X6NI67_RETFI</name>
<evidence type="ECO:0000313" key="1">
    <source>
        <dbReference type="EMBL" id="ETO25047.1"/>
    </source>
</evidence>
<accession>X6NI67</accession>
<reference evidence="1 2" key="1">
    <citation type="journal article" date="2013" name="Curr. Biol.">
        <title>The Genome of the Foraminiferan Reticulomyxa filosa.</title>
        <authorList>
            <person name="Glockner G."/>
            <person name="Hulsmann N."/>
            <person name="Schleicher M."/>
            <person name="Noegel A.A."/>
            <person name="Eichinger L."/>
            <person name="Gallinger C."/>
            <person name="Pawlowski J."/>
            <person name="Sierra R."/>
            <person name="Euteneuer U."/>
            <person name="Pillet L."/>
            <person name="Moustafa A."/>
            <person name="Platzer M."/>
            <person name="Groth M."/>
            <person name="Szafranski K."/>
            <person name="Schliwa M."/>
        </authorList>
    </citation>
    <scope>NUCLEOTIDE SEQUENCE [LARGE SCALE GENOMIC DNA]</scope>
</reference>
<sequence length="142" mass="16569">MLETENCVKRGSILKYKSVLSTAVVNGFAGNTFSVTTQNNRTKMKEKKKFFFEDMSCFGLKAYWNEVKDLFLYKKTSSVHTGKKNHQKKFQANKVVDIGTHANYSLLTYDQHYCHQEKTIKKNYDNGLPRKKQKKNLKKTNK</sequence>
<protein>
    <submittedName>
        <fullName evidence="1">Uncharacterized protein</fullName>
    </submittedName>
</protein>
<gene>
    <name evidence="1" type="ORF">RFI_12095</name>
</gene>
<dbReference type="AlphaFoldDB" id="X6NI67"/>
<dbReference type="EMBL" id="ASPP01008774">
    <property type="protein sequence ID" value="ETO25047.1"/>
    <property type="molecule type" value="Genomic_DNA"/>
</dbReference>